<dbReference type="OrthoDB" id="1523584at2"/>
<feature type="transmembrane region" description="Helical" evidence="2">
    <location>
        <begin position="51"/>
        <end position="70"/>
    </location>
</feature>
<accession>A0A556MNV3</accession>
<name>A0A556MNV3_9FLAO</name>
<dbReference type="AlphaFoldDB" id="A0A556MNV3"/>
<keyword evidence="2" id="KW-1133">Transmembrane helix</keyword>
<evidence type="ECO:0000256" key="1">
    <source>
        <dbReference type="SAM" id="MobiDB-lite"/>
    </source>
</evidence>
<keyword evidence="4" id="KW-1185">Reference proteome</keyword>
<dbReference type="Proteomes" id="UP000316008">
    <property type="component" value="Unassembled WGS sequence"/>
</dbReference>
<sequence>MKYSDRHISDEELDQLFRDAHASEGQEALFVPEFWSEMEAMLPAERSKKRGFYWIPLASVLVLIGIVWFYPSNPAQIDRLEQKQAKQEDKSELIQTGGPQRNETSVVAENSTVGIAPAPEAVLAGPKVKTTLKTRKRTNTDSAANDRRHIGSDDRASFSDRTPNKQESGEERTKEISGLAPDSRNELDSIKLEVRFELVPHEEITGLPEKGSNESNEWYVEAGPTIGQSPYLSPDQKRNVVSGAVLGGGYTKRIDNAFVSFGLQARLEGFGGLEYRETNFSPNIVRTVTVKQLYSLEVPLRFGYTFRRSEMSLGVVPGVQLFIHGQERITENQIVERQNSFTGKVEHSNSLTMEFGLQYYYNFNSKWSVGAKVNADVLRPFHTDYYLGKSTGLPVNGQILLRRSFRK</sequence>
<dbReference type="EMBL" id="VLPL01000007">
    <property type="protein sequence ID" value="TSJ41634.1"/>
    <property type="molecule type" value="Genomic_DNA"/>
</dbReference>
<feature type="region of interest" description="Disordered" evidence="1">
    <location>
        <begin position="118"/>
        <end position="184"/>
    </location>
</feature>
<evidence type="ECO:0000313" key="4">
    <source>
        <dbReference type="Proteomes" id="UP000316008"/>
    </source>
</evidence>
<reference evidence="3 4" key="1">
    <citation type="submission" date="2019-07" db="EMBL/GenBank/DDBJ databases">
        <authorList>
            <person name="Huq M.A."/>
        </authorList>
    </citation>
    <scope>NUCLEOTIDE SEQUENCE [LARGE SCALE GENOMIC DNA]</scope>
    <source>
        <strain evidence="3 4">MAH-3</strain>
    </source>
</reference>
<keyword evidence="2" id="KW-0812">Transmembrane</keyword>
<dbReference type="RefSeq" id="WP_144333892.1">
    <property type="nucleotide sequence ID" value="NZ_VLPL01000007.1"/>
</dbReference>
<gene>
    <name evidence="3" type="ORF">FO442_14335</name>
</gene>
<comment type="caution">
    <text evidence="3">The sequence shown here is derived from an EMBL/GenBank/DDBJ whole genome shotgun (WGS) entry which is preliminary data.</text>
</comment>
<evidence type="ECO:0000256" key="2">
    <source>
        <dbReference type="SAM" id="Phobius"/>
    </source>
</evidence>
<organism evidence="3 4">
    <name type="scientific">Fluviicola chungangensis</name>
    <dbReference type="NCBI Taxonomy" id="2597671"/>
    <lineage>
        <taxon>Bacteria</taxon>
        <taxon>Pseudomonadati</taxon>
        <taxon>Bacteroidota</taxon>
        <taxon>Flavobacteriia</taxon>
        <taxon>Flavobacteriales</taxon>
        <taxon>Crocinitomicaceae</taxon>
        <taxon>Fluviicola</taxon>
    </lineage>
</organism>
<proteinExistence type="predicted"/>
<evidence type="ECO:0000313" key="3">
    <source>
        <dbReference type="EMBL" id="TSJ41634.1"/>
    </source>
</evidence>
<keyword evidence="2" id="KW-0472">Membrane</keyword>
<feature type="compositionally biased region" description="Basic and acidic residues" evidence="1">
    <location>
        <begin position="144"/>
        <end position="175"/>
    </location>
</feature>
<protein>
    <submittedName>
        <fullName evidence="3">Porin family protein</fullName>
    </submittedName>
</protein>